<dbReference type="OrthoDB" id="236649at2"/>
<evidence type="ECO:0000256" key="1">
    <source>
        <dbReference type="ARBA" id="ARBA00022729"/>
    </source>
</evidence>
<sequence precursor="true">MPNLSLKSFPPGLFALAIAFALTLAPANNALAASASNEQASGEAASASDTSGAEASDRPPVLGDGPLVLRDYWVTPSVGDYRRGPLHRDPIEAQLARGDWPEPGASGAEGRPGEWRRIETGPEGEIAGADLMGGYALATIESPDDRVVLLKAARHAAVCVEGAWHVGDPYARGDVDVPIRLAAGRNRLLFHLVGAGFSASLEPAGKNATLCAAGAVLPDLVRGETLTNGMASLTLVNASDQRLTDLELLATVVEDANEAQGEATSPVSHPVPSLESLARTPVRLRLPTIKPAEGMSEVRVRIDLVQARGARQDADNDDAEASARAVLATETVALRVAGAGEPIVRTFVSELDDSLQPYTVVPPAAPIAEGERPGVVLALHDAGQSSHAFAKLCTPKPWAYTVCPQGRGDYGFDWEDWAAADALEALDHFLANHETDERRVSVAGHGMGGHGAWLLGVTHPGRFAAVAPSAGWVSFRTYGGASLGGDPSTPMLDALTRGVAPGEVDRLLTNLERTAVAVVHGAEDRVVSPAESRYLRGRLGEFHPNFLYHEPPGVGHDAARTCELPAAVDLMRRARLDADPDQLDYTTLDPGAVGGSDWARIESQVEALTPSRVVLRRDPKGRSISGRTTNVARMSLDLSGLEGDGPVRVRIDGKTVPVPKTPGSGRLWLAQQDARGLPSPGEWRVYRPNSRLKHSGRSGGFKSVFDHRPLLVYGTRGTAEENRWAEAKARYDAQLFAYRGAGSLEVAPDVLFNPYGDRTRSVVLYGNADTNAAWRPLLGGSPVRVERGRVDVGPRPEMGDDLAVLMVRPRPGSRNACVAVVGGTGVVGMRMTNRLRYFWSGVAYPDLMIYGPETLVDGVGDVRAAGRFSNDWSVGPDIVWRDLAL</sequence>
<dbReference type="EMBL" id="SJPQ01000002">
    <property type="protein sequence ID" value="TWT88297.1"/>
    <property type="molecule type" value="Genomic_DNA"/>
</dbReference>
<dbReference type="SUPFAM" id="SSF53474">
    <property type="entry name" value="alpha/beta-Hydrolases"/>
    <property type="match status" value="1"/>
</dbReference>
<dbReference type="Gene3D" id="3.40.50.1820">
    <property type="entry name" value="alpha/beta hydrolase"/>
    <property type="match status" value="1"/>
</dbReference>
<evidence type="ECO:0000259" key="4">
    <source>
        <dbReference type="Pfam" id="PF00326"/>
    </source>
</evidence>
<evidence type="ECO:0000313" key="5">
    <source>
        <dbReference type="EMBL" id="TWT88297.1"/>
    </source>
</evidence>
<name>A0A5C5ZMT8_9BACT</name>
<dbReference type="GO" id="GO:0008236">
    <property type="term" value="F:serine-type peptidase activity"/>
    <property type="evidence" value="ECO:0007669"/>
    <property type="project" value="InterPro"/>
</dbReference>
<dbReference type="InterPro" id="IPR029058">
    <property type="entry name" value="AB_hydrolase_fold"/>
</dbReference>
<evidence type="ECO:0000256" key="3">
    <source>
        <dbReference type="SAM" id="SignalP"/>
    </source>
</evidence>
<evidence type="ECO:0000256" key="2">
    <source>
        <dbReference type="SAM" id="MobiDB-lite"/>
    </source>
</evidence>
<dbReference type="PANTHER" id="PTHR43037">
    <property type="entry name" value="UNNAMED PRODUCT-RELATED"/>
    <property type="match status" value="1"/>
</dbReference>
<dbReference type="InterPro" id="IPR001375">
    <property type="entry name" value="Peptidase_S9_cat"/>
</dbReference>
<reference evidence="5 6" key="1">
    <citation type="submission" date="2019-02" db="EMBL/GenBank/DDBJ databases">
        <title>Deep-cultivation of Planctomycetes and their phenomic and genomic characterization uncovers novel biology.</title>
        <authorList>
            <person name="Wiegand S."/>
            <person name="Jogler M."/>
            <person name="Boedeker C."/>
            <person name="Pinto D."/>
            <person name="Vollmers J."/>
            <person name="Rivas-Marin E."/>
            <person name="Kohn T."/>
            <person name="Peeters S.H."/>
            <person name="Heuer A."/>
            <person name="Rast P."/>
            <person name="Oberbeckmann S."/>
            <person name="Bunk B."/>
            <person name="Jeske O."/>
            <person name="Meyerdierks A."/>
            <person name="Storesund J.E."/>
            <person name="Kallscheuer N."/>
            <person name="Luecker S."/>
            <person name="Lage O.M."/>
            <person name="Pohl T."/>
            <person name="Merkel B.J."/>
            <person name="Hornburger P."/>
            <person name="Mueller R.-W."/>
            <person name="Bruemmer F."/>
            <person name="Labrenz M."/>
            <person name="Spormann A.M."/>
            <person name="Op Den Camp H."/>
            <person name="Overmann J."/>
            <person name="Amann R."/>
            <person name="Jetten M.S.M."/>
            <person name="Mascher T."/>
            <person name="Medema M.H."/>
            <person name="Devos D.P."/>
            <person name="Kaster A.-K."/>
            <person name="Ovreas L."/>
            <person name="Rohde M."/>
            <person name="Galperin M.Y."/>
            <person name="Jogler C."/>
        </authorList>
    </citation>
    <scope>NUCLEOTIDE SEQUENCE [LARGE SCALE GENOMIC DNA]</scope>
    <source>
        <strain evidence="5 6">Mal64</strain>
    </source>
</reference>
<dbReference type="InterPro" id="IPR050955">
    <property type="entry name" value="Plant_Biomass_Hydrol_Est"/>
</dbReference>
<dbReference type="PANTHER" id="PTHR43037:SF4">
    <property type="entry name" value="PEPTIDASE S9 PROLYL OLIGOPEPTIDASE CATALYTIC DOMAIN-CONTAINING PROTEIN"/>
    <property type="match status" value="1"/>
</dbReference>
<keyword evidence="5" id="KW-0378">Hydrolase</keyword>
<feature type="region of interest" description="Disordered" evidence="2">
    <location>
        <begin position="94"/>
        <end position="117"/>
    </location>
</feature>
<dbReference type="GO" id="GO:0006508">
    <property type="term" value="P:proteolysis"/>
    <property type="evidence" value="ECO:0007669"/>
    <property type="project" value="InterPro"/>
</dbReference>
<dbReference type="Proteomes" id="UP000315440">
    <property type="component" value="Unassembled WGS sequence"/>
</dbReference>
<feature type="region of interest" description="Disordered" evidence="2">
    <location>
        <begin position="42"/>
        <end position="63"/>
    </location>
</feature>
<keyword evidence="1 3" id="KW-0732">Signal</keyword>
<protein>
    <submittedName>
        <fullName evidence="5">Alpha/beta hydrolase family protein</fullName>
    </submittedName>
</protein>
<feature type="domain" description="Peptidase S9 prolyl oligopeptidase catalytic" evidence="4">
    <location>
        <begin position="412"/>
        <end position="558"/>
    </location>
</feature>
<gene>
    <name evidence="5" type="ORF">Mal64_17760</name>
</gene>
<comment type="caution">
    <text evidence="5">The sequence shown here is derived from an EMBL/GenBank/DDBJ whole genome shotgun (WGS) entry which is preliminary data.</text>
</comment>
<proteinExistence type="predicted"/>
<keyword evidence="6" id="KW-1185">Reference proteome</keyword>
<evidence type="ECO:0000313" key="6">
    <source>
        <dbReference type="Proteomes" id="UP000315440"/>
    </source>
</evidence>
<dbReference type="AlphaFoldDB" id="A0A5C5ZMT8"/>
<feature type="chain" id="PRO_5022993309" evidence="3">
    <location>
        <begin position="33"/>
        <end position="885"/>
    </location>
</feature>
<organism evidence="5 6">
    <name type="scientific">Pseudobythopirellula maris</name>
    <dbReference type="NCBI Taxonomy" id="2527991"/>
    <lineage>
        <taxon>Bacteria</taxon>
        <taxon>Pseudomonadati</taxon>
        <taxon>Planctomycetota</taxon>
        <taxon>Planctomycetia</taxon>
        <taxon>Pirellulales</taxon>
        <taxon>Lacipirellulaceae</taxon>
        <taxon>Pseudobythopirellula</taxon>
    </lineage>
</organism>
<dbReference type="Pfam" id="PF00326">
    <property type="entry name" value="Peptidase_S9"/>
    <property type="match status" value="1"/>
</dbReference>
<feature type="signal peptide" evidence="3">
    <location>
        <begin position="1"/>
        <end position="32"/>
    </location>
</feature>
<accession>A0A5C5ZMT8</accession>